<dbReference type="Proteomes" id="UP001521222">
    <property type="component" value="Unassembled WGS sequence"/>
</dbReference>
<evidence type="ECO:0000313" key="3">
    <source>
        <dbReference type="Proteomes" id="UP001521222"/>
    </source>
</evidence>
<evidence type="ECO:0000313" key="2">
    <source>
        <dbReference type="EMBL" id="KAL1592526.1"/>
    </source>
</evidence>
<feature type="region of interest" description="Disordered" evidence="1">
    <location>
        <begin position="42"/>
        <end position="88"/>
    </location>
</feature>
<accession>A0ABR3QK35</accession>
<organism evidence="2 3">
    <name type="scientific">Nothophoma quercina</name>
    <dbReference type="NCBI Taxonomy" id="749835"/>
    <lineage>
        <taxon>Eukaryota</taxon>
        <taxon>Fungi</taxon>
        <taxon>Dikarya</taxon>
        <taxon>Ascomycota</taxon>
        <taxon>Pezizomycotina</taxon>
        <taxon>Dothideomycetes</taxon>
        <taxon>Pleosporomycetidae</taxon>
        <taxon>Pleosporales</taxon>
        <taxon>Pleosporineae</taxon>
        <taxon>Didymellaceae</taxon>
        <taxon>Nothophoma</taxon>
    </lineage>
</organism>
<keyword evidence="3" id="KW-1185">Reference proteome</keyword>
<proteinExistence type="predicted"/>
<comment type="caution">
    <text evidence="2">The sequence shown here is derived from an EMBL/GenBank/DDBJ whole genome shotgun (WGS) entry which is preliminary data.</text>
</comment>
<evidence type="ECO:0000256" key="1">
    <source>
        <dbReference type="SAM" id="MobiDB-lite"/>
    </source>
</evidence>
<name>A0ABR3QK35_9PLEO</name>
<feature type="compositionally biased region" description="Polar residues" evidence="1">
    <location>
        <begin position="43"/>
        <end position="56"/>
    </location>
</feature>
<gene>
    <name evidence="2" type="ORF">SLS59_009618</name>
</gene>
<dbReference type="EMBL" id="JAKIXB020000045">
    <property type="protein sequence ID" value="KAL1592526.1"/>
    <property type="molecule type" value="Genomic_DNA"/>
</dbReference>
<protein>
    <submittedName>
        <fullName evidence="2">Uncharacterized protein</fullName>
    </submittedName>
</protein>
<reference evidence="2 3" key="1">
    <citation type="submission" date="2024-02" db="EMBL/GenBank/DDBJ databases">
        <title>De novo assembly and annotation of 12 fungi associated with fruit tree decline syndrome in Ontario, Canada.</title>
        <authorList>
            <person name="Sulman M."/>
            <person name="Ellouze W."/>
            <person name="Ilyukhin E."/>
        </authorList>
    </citation>
    <scope>NUCLEOTIDE SEQUENCE [LARGE SCALE GENOMIC DNA]</scope>
    <source>
        <strain evidence="2 3">M97-236</strain>
    </source>
</reference>
<sequence>MTASLSTRSKRRKLDAATLGKQEIYRQKGEARRRAIAANLAASQTLARRPSPTSGDLVSKPLAKKRRKVTPSDKASEPGVEQSTRHTATTAAYRSVYGGPMVEALMSELPPVQSSTYDTPVIELPPPNPDEMPQAIVNKYEDYKWSVFRYELLADFDHAERWLEEFLYTTMPSEFQRRHCSHISNGFIKDGGPRSLLVLHNAANPFEYEPPAESTTTIGVYGYHWFHHSEIHWTTLGSDQRALLAHCVHAGVIEEKHKWTHDAAKATEKRFHRAYWLAANRRDVKDLLNRGPSDDKPCDLIEDGSEEDPNMDWTVSEADLTNAWDVTDAEAAAAWQKVQDEVDALGKTWNGLDGWQHVVISSSEW</sequence>